<dbReference type="Pfam" id="PF07441">
    <property type="entry name" value="BofA"/>
    <property type="match status" value="1"/>
</dbReference>
<dbReference type="AlphaFoldDB" id="A0A9E7PTT4"/>
<evidence type="ECO:0000313" key="2">
    <source>
        <dbReference type="EMBL" id="UUX93832.1"/>
    </source>
</evidence>
<feature type="transmembrane region" description="Helical" evidence="1">
    <location>
        <begin position="55"/>
        <end position="77"/>
    </location>
</feature>
<evidence type="ECO:0000313" key="3">
    <source>
        <dbReference type="Proteomes" id="UP001060368"/>
    </source>
</evidence>
<keyword evidence="1" id="KW-0812">Transmembrane</keyword>
<gene>
    <name evidence="2" type="ORF">L6E24_06885</name>
</gene>
<evidence type="ECO:0000256" key="1">
    <source>
        <dbReference type="SAM" id="Phobius"/>
    </source>
</evidence>
<keyword evidence="1" id="KW-0472">Membrane</keyword>
<dbReference type="RefSeq" id="WP_257743966.1">
    <property type="nucleotide sequence ID" value="NZ_CP096115.1"/>
</dbReference>
<dbReference type="Proteomes" id="UP001060368">
    <property type="component" value="Chromosome"/>
</dbReference>
<sequence length="84" mass="8921">MIGTIITILIAVGIVFFIWYMLKNVTTLIINSIVGIITLIVVSQFGILGMETFKVTWASVIICAIGGLPGAILLILFNAVGIAV</sequence>
<dbReference type="GeneID" id="74307410"/>
<dbReference type="InterPro" id="IPR010001">
    <property type="entry name" value="BofA"/>
</dbReference>
<dbReference type="EMBL" id="CP096115">
    <property type="protein sequence ID" value="UUX93832.1"/>
    <property type="molecule type" value="Genomic_DNA"/>
</dbReference>
<name>A0A9E7PTT4_9EURY</name>
<keyword evidence="3" id="KW-1185">Reference proteome</keyword>
<protein>
    <submittedName>
        <fullName evidence="2">Pro-sigmaK processing inhibitor BofA family protein</fullName>
    </submittedName>
</protein>
<organism evidence="2 3">
    <name type="scientific">Methanoplanus endosymbiosus</name>
    <dbReference type="NCBI Taxonomy" id="33865"/>
    <lineage>
        <taxon>Archaea</taxon>
        <taxon>Methanobacteriati</taxon>
        <taxon>Methanobacteriota</taxon>
        <taxon>Stenosarchaea group</taxon>
        <taxon>Methanomicrobia</taxon>
        <taxon>Methanomicrobiales</taxon>
        <taxon>Methanomicrobiaceae</taxon>
        <taxon>Methanoplanus</taxon>
    </lineage>
</organism>
<dbReference type="KEGG" id="mend:L6E24_06885"/>
<reference evidence="2" key="1">
    <citation type="submission" date="2022-04" db="EMBL/GenBank/DDBJ databases">
        <title>Complete genome of Methanoplanus endosymbiosus DSM 3599.</title>
        <authorList>
            <person name="Chen S.-C."/>
            <person name="You Y.-T."/>
            <person name="Zhou Y.-Z."/>
            <person name="Lai M.-C."/>
        </authorList>
    </citation>
    <scope>NUCLEOTIDE SEQUENCE</scope>
    <source>
        <strain evidence="2">DSM 3599</strain>
    </source>
</reference>
<feature type="transmembrane region" description="Helical" evidence="1">
    <location>
        <begin position="28"/>
        <end position="48"/>
    </location>
</feature>
<keyword evidence="1" id="KW-1133">Transmembrane helix</keyword>
<feature type="transmembrane region" description="Helical" evidence="1">
    <location>
        <begin position="5"/>
        <end position="22"/>
    </location>
</feature>
<proteinExistence type="predicted"/>
<accession>A0A9E7PTT4</accession>